<dbReference type="WBParaSite" id="maker-unitig_31244-snap-gene-0.2-mRNA-1">
    <property type="protein sequence ID" value="maker-unitig_31244-snap-gene-0.2-mRNA-1"/>
    <property type="gene ID" value="maker-unitig_31244-snap-gene-0.2"/>
</dbReference>
<organism evidence="2 3">
    <name type="scientific">Macrostomum lignano</name>
    <dbReference type="NCBI Taxonomy" id="282301"/>
    <lineage>
        <taxon>Eukaryota</taxon>
        <taxon>Metazoa</taxon>
        <taxon>Spiralia</taxon>
        <taxon>Lophotrochozoa</taxon>
        <taxon>Platyhelminthes</taxon>
        <taxon>Rhabditophora</taxon>
        <taxon>Macrostomorpha</taxon>
        <taxon>Macrostomida</taxon>
        <taxon>Macrostomidae</taxon>
        <taxon>Macrostomum</taxon>
    </lineage>
</organism>
<feature type="region of interest" description="Disordered" evidence="1">
    <location>
        <begin position="1"/>
        <end position="27"/>
    </location>
</feature>
<proteinExistence type="predicted"/>
<evidence type="ECO:0000256" key="1">
    <source>
        <dbReference type="SAM" id="MobiDB-lite"/>
    </source>
</evidence>
<accession>A0A1I8FE32</accession>
<dbReference type="Proteomes" id="UP000095280">
    <property type="component" value="Unplaced"/>
</dbReference>
<keyword evidence="2" id="KW-1185">Reference proteome</keyword>
<evidence type="ECO:0000313" key="2">
    <source>
        <dbReference type="Proteomes" id="UP000095280"/>
    </source>
</evidence>
<evidence type="ECO:0000313" key="3">
    <source>
        <dbReference type="WBParaSite" id="maker-unitig_31244-snap-gene-0.2-mRNA-1"/>
    </source>
</evidence>
<reference evidence="3" key="1">
    <citation type="submission" date="2016-11" db="UniProtKB">
        <authorList>
            <consortium name="WormBaseParasite"/>
        </authorList>
    </citation>
    <scope>IDENTIFICATION</scope>
</reference>
<protein>
    <submittedName>
        <fullName evidence="3">NPH3 domain-containing protein</fullName>
    </submittedName>
</protein>
<feature type="compositionally biased region" description="Gly residues" evidence="1">
    <location>
        <begin position="1"/>
        <end position="12"/>
    </location>
</feature>
<sequence>DKNSGEGGGGGNKQQQQGGHVTGRQRQAIPDATSRGWKINWEINPEAYENLCRLYSDYFHRIHGGVIMKDQTKKVLIDLAICQLNSFVAIDALLDRKLLLVLVNSHVQSSGGARLQDCHATAKTEFSVGQLIDALPFRMQRPMSWPSHQSDQLECDSVRGPACLTRWRARVHAGQLLDGALTREKMDEALLERTTASWFLDIAVLIFRMS</sequence>
<name>A0A1I8FE32_9PLAT</name>
<dbReference type="AlphaFoldDB" id="A0A1I8FE32"/>